<dbReference type="InterPro" id="IPR023867">
    <property type="entry name" value="Sulphatase_maturase_rSAM"/>
</dbReference>
<reference evidence="7" key="1">
    <citation type="journal article" date="2015" name="Nature">
        <title>Complex archaea that bridge the gap between prokaryotes and eukaryotes.</title>
        <authorList>
            <person name="Spang A."/>
            <person name="Saw J.H."/>
            <person name="Jorgensen S.L."/>
            <person name="Zaremba-Niedzwiedzka K."/>
            <person name="Martijn J."/>
            <person name="Lind A.E."/>
            <person name="van Eijk R."/>
            <person name="Schleper C."/>
            <person name="Guy L."/>
            <person name="Ettema T.J."/>
        </authorList>
    </citation>
    <scope>NUCLEOTIDE SEQUENCE</scope>
</reference>
<keyword evidence="2" id="KW-0479">Metal-binding</keyword>
<dbReference type="Gene3D" id="3.20.20.70">
    <property type="entry name" value="Aldolase class I"/>
    <property type="match status" value="1"/>
</dbReference>
<protein>
    <recommendedName>
        <fullName evidence="6">Radical SAM core domain-containing protein</fullName>
    </recommendedName>
</protein>
<comment type="similarity">
    <text evidence="5">Belongs to the radical SAM superfamily. Anaerobic sulfatase-maturating enzyme family.</text>
</comment>
<accession>A0A0F9S808</accession>
<evidence type="ECO:0000256" key="3">
    <source>
        <dbReference type="ARBA" id="ARBA00023004"/>
    </source>
</evidence>
<dbReference type="EMBL" id="LAZR01002200">
    <property type="protein sequence ID" value="KKN33141.1"/>
    <property type="molecule type" value="Genomic_DNA"/>
</dbReference>
<evidence type="ECO:0000313" key="7">
    <source>
        <dbReference type="EMBL" id="KKN33141.1"/>
    </source>
</evidence>
<evidence type="ECO:0000256" key="5">
    <source>
        <dbReference type="ARBA" id="ARBA00023601"/>
    </source>
</evidence>
<name>A0A0F9S808_9ZZZZ</name>
<dbReference type="GO" id="GO:0046872">
    <property type="term" value="F:metal ion binding"/>
    <property type="evidence" value="ECO:0007669"/>
    <property type="project" value="UniProtKB-KW"/>
</dbReference>
<keyword evidence="1" id="KW-0949">S-adenosyl-L-methionine</keyword>
<proteinExistence type="inferred from homology"/>
<organism evidence="7">
    <name type="scientific">marine sediment metagenome</name>
    <dbReference type="NCBI Taxonomy" id="412755"/>
    <lineage>
        <taxon>unclassified sequences</taxon>
        <taxon>metagenomes</taxon>
        <taxon>ecological metagenomes</taxon>
    </lineage>
</organism>
<dbReference type="SUPFAM" id="SSF102114">
    <property type="entry name" value="Radical SAM enzymes"/>
    <property type="match status" value="1"/>
</dbReference>
<evidence type="ECO:0000259" key="6">
    <source>
        <dbReference type="PROSITE" id="PS51918"/>
    </source>
</evidence>
<dbReference type="InterPro" id="IPR058240">
    <property type="entry name" value="rSAM_sf"/>
</dbReference>
<dbReference type="GO" id="GO:0051536">
    <property type="term" value="F:iron-sulfur cluster binding"/>
    <property type="evidence" value="ECO:0007669"/>
    <property type="project" value="UniProtKB-KW"/>
</dbReference>
<keyword evidence="4" id="KW-0411">Iron-sulfur</keyword>
<dbReference type="PANTHER" id="PTHR43273:SF3">
    <property type="entry name" value="ANAEROBIC SULFATASE-MATURATING ENZYME HOMOLOG ASLB-RELATED"/>
    <property type="match status" value="1"/>
</dbReference>
<dbReference type="InterPro" id="IPR007197">
    <property type="entry name" value="rSAM"/>
</dbReference>
<feature type="domain" description="Radical SAM core" evidence="6">
    <location>
        <begin position="6"/>
        <end position="218"/>
    </location>
</feature>
<evidence type="ECO:0000256" key="4">
    <source>
        <dbReference type="ARBA" id="ARBA00023014"/>
    </source>
</evidence>
<dbReference type="SFLD" id="SFLDG01067">
    <property type="entry name" value="SPASM/twitch_domain_containing"/>
    <property type="match status" value="1"/>
</dbReference>
<dbReference type="PANTHER" id="PTHR43273">
    <property type="entry name" value="ANAEROBIC SULFATASE-MATURATING ENZYME HOMOLOG ASLB-RELATED"/>
    <property type="match status" value="1"/>
</dbReference>
<sequence>MMKEEKKKYPLALVNITNRCNLKCKHCFVFREGNPNIPTEKNEMATDIMIKEIKKYRRKYGIFRMLWMGGEPLLRKDVLKKGIKLFSQNVIATNGTLPLINLGPKVKWTISIDGPEDINDEIRGKKSFERVIGNLNNLPEDFTGDLQCNCVVSKMNEGCYEELINVLRTETPIRGITFSFYVPKKNDMSEFAWKSLEERDFAVKKIIDLKKKYPNFILNNRTALNLLFSQHAPQITVDCPIKKIMLPLYLGENGFETPFCCYGNDVDCDLCGSWGVFHLAVVMKLNPGFPSKMTKDIYQKVSPSDIIL</sequence>
<evidence type="ECO:0000256" key="2">
    <source>
        <dbReference type="ARBA" id="ARBA00022723"/>
    </source>
</evidence>
<gene>
    <name evidence="7" type="ORF">LCGC14_0806640</name>
</gene>
<dbReference type="GO" id="GO:0016491">
    <property type="term" value="F:oxidoreductase activity"/>
    <property type="evidence" value="ECO:0007669"/>
    <property type="project" value="InterPro"/>
</dbReference>
<dbReference type="Pfam" id="PF04055">
    <property type="entry name" value="Radical_SAM"/>
    <property type="match status" value="1"/>
</dbReference>
<keyword evidence="3" id="KW-0408">Iron</keyword>
<dbReference type="SFLD" id="SFLDS00029">
    <property type="entry name" value="Radical_SAM"/>
    <property type="match status" value="1"/>
</dbReference>
<dbReference type="CDD" id="cd01335">
    <property type="entry name" value="Radical_SAM"/>
    <property type="match status" value="1"/>
</dbReference>
<comment type="caution">
    <text evidence="7">The sequence shown here is derived from an EMBL/GenBank/DDBJ whole genome shotgun (WGS) entry which is preliminary data.</text>
</comment>
<dbReference type="AlphaFoldDB" id="A0A0F9S808"/>
<dbReference type="PROSITE" id="PS51918">
    <property type="entry name" value="RADICAL_SAM"/>
    <property type="match status" value="1"/>
</dbReference>
<dbReference type="InterPro" id="IPR013785">
    <property type="entry name" value="Aldolase_TIM"/>
</dbReference>
<evidence type="ECO:0000256" key="1">
    <source>
        <dbReference type="ARBA" id="ARBA00022691"/>
    </source>
</evidence>